<dbReference type="GO" id="GO:0051539">
    <property type="term" value="F:4 iron, 4 sulfur cluster binding"/>
    <property type="evidence" value="ECO:0007669"/>
    <property type="project" value="UniProtKB-KW"/>
</dbReference>
<comment type="catalytic activity">
    <reaction evidence="1">
        <text>Hydrolyzes single-stranded DNA or mismatched double-stranded DNA and polynucleotides, releasing free uracil.</text>
        <dbReference type="EC" id="3.2.2.27"/>
    </reaction>
</comment>
<dbReference type="NCBIfam" id="TIGR00758">
    <property type="entry name" value="UDG_fam4"/>
    <property type="match status" value="1"/>
</dbReference>
<evidence type="ECO:0000256" key="2">
    <source>
        <dbReference type="ARBA" id="ARBA00006521"/>
    </source>
</evidence>
<dbReference type="AlphaFoldDB" id="A0A679I611"/>
<keyword evidence="7" id="KW-0227">DNA damage</keyword>
<dbReference type="Pfam" id="PF03167">
    <property type="entry name" value="UDG"/>
    <property type="match status" value="1"/>
</dbReference>
<dbReference type="GO" id="GO:0006281">
    <property type="term" value="P:DNA repair"/>
    <property type="evidence" value="ECO:0007669"/>
    <property type="project" value="UniProtKB-KW"/>
</dbReference>
<evidence type="ECO:0000256" key="8">
    <source>
        <dbReference type="ARBA" id="ARBA00022801"/>
    </source>
</evidence>
<dbReference type="RefSeq" id="WP_162049808.1">
    <property type="nucleotide sequence ID" value="NZ_AP019011.1"/>
</dbReference>
<evidence type="ECO:0000256" key="10">
    <source>
        <dbReference type="ARBA" id="ARBA00023014"/>
    </source>
</evidence>
<dbReference type="InterPro" id="IPR036895">
    <property type="entry name" value="Uracil-DNA_glycosylase-like_sf"/>
</dbReference>
<gene>
    <name evidence="12" type="ORF">ICHIAU1_17680</name>
</gene>
<evidence type="ECO:0000256" key="1">
    <source>
        <dbReference type="ARBA" id="ARBA00001400"/>
    </source>
</evidence>
<dbReference type="PANTHER" id="PTHR33693:SF1">
    <property type="entry name" value="TYPE-4 URACIL-DNA GLYCOSYLASE"/>
    <property type="match status" value="1"/>
</dbReference>
<dbReference type="InterPro" id="IPR005122">
    <property type="entry name" value="Uracil-DNA_glycosylase-like"/>
</dbReference>
<keyword evidence="9" id="KW-0408">Iron</keyword>
<dbReference type="PANTHER" id="PTHR33693">
    <property type="entry name" value="TYPE-5 URACIL-DNA GLYCOSYLASE"/>
    <property type="match status" value="1"/>
</dbReference>
<dbReference type="InterPro" id="IPR051536">
    <property type="entry name" value="UDG_Type-4/5"/>
</dbReference>
<keyword evidence="8" id="KW-0378">Hydrolase</keyword>
<dbReference type="EC" id="3.2.2.27" evidence="3"/>
<evidence type="ECO:0000256" key="5">
    <source>
        <dbReference type="ARBA" id="ARBA00022485"/>
    </source>
</evidence>
<keyword evidence="11" id="KW-0234">DNA repair</keyword>
<dbReference type="GO" id="GO:0046872">
    <property type="term" value="F:metal ion binding"/>
    <property type="evidence" value="ECO:0007669"/>
    <property type="project" value="UniProtKB-KW"/>
</dbReference>
<dbReference type="EMBL" id="AP022345">
    <property type="protein sequence ID" value="BBU69485.1"/>
    <property type="molecule type" value="Genomic_DNA"/>
</dbReference>
<proteinExistence type="inferred from homology"/>
<keyword evidence="10" id="KW-0411">Iron-sulfur</keyword>
<evidence type="ECO:0000256" key="11">
    <source>
        <dbReference type="ARBA" id="ARBA00023204"/>
    </source>
</evidence>
<keyword evidence="13" id="KW-1185">Reference proteome</keyword>
<evidence type="ECO:0000256" key="3">
    <source>
        <dbReference type="ARBA" id="ARBA00012030"/>
    </source>
</evidence>
<accession>A0A679I611</accession>
<sequence length="231" mass="25648">MNPIRRELTQTQWLNAMGVDPFWIVEDQPPASTAPSTAEAPQAQVESASDWDALEGQIRSCKRCDLCQGRKQAVPGSGDRHADWLLVGEAPGAEEDMSGQPFVGQAGKLLDAMMAALDLKRDQRVYLANAVKCRPPENRTPDSREIDACNAFLDQQIGWIQPKVILALGRSAAYAVLGQEASIQTLRGRVHYRQQGDQKIPVVVTYHPAYLLRQPAEKWKVWQDLLMADST</sequence>
<keyword evidence="6" id="KW-0479">Metal-binding</keyword>
<dbReference type="SMART" id="SM00986">
    <property type="entry name" value="UDG"/>
    <property type="match status" value="1"/>
</dbReference>
<dbReference type="InterPro" id="IPR005273">
    <property type="entry name" value="Ura-DNA_glyco_family4"/>
</dbReference>
<evidence type="ECO:0000313" key="13">
    <source>
        <dbReference type="Proteomes" id="UP000463961"/>
    </source>
</evidence>
<evidence type="ECO:0000256" key="6">
    <source>
        <dbReference type="ARBA" id="ARBA00022723"/>
    </source>
</evidence>
<reference evidence="13" key="1">
    <citation type="submission" date="2020-01" db="EMBL/GenBank/DDBJ databases">
        <title>Phosphoaccumulans saitamaens gen. nov., sp. nov., a polyphosphate accumulating bacterium isolated from surface river water.</title>
        <authorList>
            <person name="Watanabe K."/>
            <person name="Suda W."/>
        </authorList>
    </citation>
    <scope>NUCLEOTIDE SEQUENCE [LARGE SCALE GENOMIC DNA]</scope>
    <source>
        <strain evidence="13">ICHIAU1</strain>
    </source>
</reference>
<comment type="similarity">
    <text evidence="2">Belongs to the uracil-DNA glycosylase (UDG) superfamily. Type 4 (UDGa) family.</text>
</comment>
<evidence type="ECO:0000256" key="4">
    <source>
        <dbReference type="ARBA" id="ARBA00019403"/>
    </source>
</evidence>
<keyword evidence="5" id="KW-0004">4Fe-4S</keyword>
<organism evidence="12 13">
    <name type="scientific">Fluviibacter phosphoraccumulans</name>
    <dbReference type="NCBI Taxonomy" id="1751046"/>
    <lineage>
        <taxon>Bacteria</taxon>
        <taxon>Pseudomonadati</taxon>
        <taxon>Pseudomonadota</taxon>
        <taxon>Betaproteobacteria</taxon>
        <taxon>Rhodocyclales</taxon>
        <taxon>Fluviibacteraceae</taxon>
        <taxon>Fluviibacter</taxon>
    </lineage>
</organism>
<evidence type="ECO:0000313" key="12">
    <source>
        <dbReference type="EMBL" id="BBU69485.1"/>
    </source>
</evidence>
<dbReference type="Proteomes" id="UP000463961">
    <property type="component" value="Chromosome"/>
</dbReference>
<dbReference type="OrthoDB" id="5290748at2"/>
<dbReference type="CDD" id="cd10030">
    <property type="entry name" value="UDG-F4_TTUDGA_SPO1dp_like"/>
    <property type="match status" value="1"/>
</dbReference>
<protein>
    <recommendedName>
        <fullName evidence="4">Type-4 uracil-DNA glycosylase</fullName>
        <ecNumber evidence="3">3.2.2.27</ecNumber>
    </recommendedName>
</protein>
<dbReference type="SMART" id="SM00987">
    <property type="entry name" value="UreE_C"/>
    <property type="match status" value="1"/>
</dbReference>
<dbReference type="Gene3D" id="3.40.470.10">
    <property type="entry name" value="Uracil-DNA glycosylase-like domain"/>
    <property type="match status" value="1"/>
</dbReference>
<evidence type="ECO:0000256" key="9">
    <source>
        <dbReference type="ARBA" id="ARBA00023004"/>
    </source>
</evidence>
<name>A0A679I611_9RHOO</name>
<dbReference type="GO" id="GO:0004844">
    <property type="term" value="F:uracil DNA N-glycosylase activity"/>
    <property type="evidence" value="ECO:0007669"/>
    <property type="project" value="UniProtKB-EC"/>
</dbReference>
<evidence type="ECO:0000256" key="7">
    <source>
        <dbReference type="ARBA" id="ARBA00022763"/>
    </source>
</evidence>
<dbReference type="SUPFAM" id="SSF52141">
    <property type="entry name" value="Uracil-DNA glycosylase-like"/>
    <property type="match status" value="1"/>
</dbReference>